<protein>
    <submittedName>
        <fullName evidence="2">Uncharacterized protein</fullName>
    </submittedName>
</protein>
<evidence type="ECO:0000313" key="3">
    <source>
        <dbReference type="Proteomes" id="UP000734854"/>
    </source>
</evidence>
<keyword evidence="1" id="KW-0812">Transmembrane</keyword>
<organism evidence="2 3">
    <name type="scientific">Zingiber officinale</name>
    <name type="common">Ginger</name>
    <name type="synonym">Amomum zingiber</name>
    <dbReference type="NCBI Taxonomy" id="94328"/>
    <lineage>
        <taxon>Eukaryota</taxon>
        <taxon>Viridiplantae</taxon>
        <taxon>Streptophyta</taxon>
        <taxon>Embryophyta</taxon>
        <taxon>Tracheophyta</taxon>
        <taxon>Spermatophyta</taxon>
        <taxon>Magnoliopsida</taxon>
        <taxon>Liliopsida</taxon>
        <taxon>Zingiberales</taxon>
        <taxon>Zingiberaceae</taxon>
        <taxon>Zingiber</taxon>
    </lineage>
</organism>
<accession>A0A8J5KL26</accession>
<evidence type="ECO:0000313" key="2">
    <source>
        <dbReference type="EMBL" id="KAG6487863.1"/>
    </source>
</evidence>
<dbReference type="Proteomes" id="UP000734854">
    <property type="component" value="Unassembled WGS sequence"/>
</dbReference>
<comment type="caution">
    <text evidence="2">The sequence shown here is derived from an EMBL/GenBank/DDBJ whole genome shotgun (WGS) entry which is preliminary data.</text>
</comment>
<reference evidence="2 3" key="1">
    <citation type="submission" date="2020-08" db="EMBL/GenBank/DDBJ databases">
        <title>Plant Genome Project.</title>
        <authorList>
            <person name="Zhang R.-G."/>
        </authorList>
    </citation>
    <scope>NUCLEOTIDE SEQUENCE [LARGE SCALE GENOMIC DNA]</scope>
    <source>
        <tissue evidence="2">Rhizome</tissue>
    </source>
</reference>
<proteinExistence type="predicted"/>
<keyword evidence="1" id="KW-1133">Transmembrane helix</keyword>
<feature type="transmembrane region" description="Helical" evidence="1">
    <location>
        <begin position="61"/>
        <end position="82"/>
    </location>
</feature>
<dbReference type="AlphaFoldDB" id="A0A8J5KL26"/>
<gene>
    <name evidence="2" type="ORF">ZIOFF_056601</name>
</gene>
<keyword evidence="1" id="KW-0472">Membrane</keyword>
<dbReference type="EMBL" id="JACMSC010000015">
    <property type="protein sequence ID" value="KAG6487863.1"/>
    <property type="molecule type" value="Genomic_DNA"/>
</dbReference>
<keyword evidence="3" id="KW-1185">Reference proteome</keyword>
<evidence type="ECO:0000256" key="1">
    <source>
        <dbReference type="SAM" id="Phobius"/>
    </source>
</evidence>
<name>A0A8J5KL26_ZINOF</name>
<sequence>MLSGGTMWRSFKDSPKVLEADIQHANTLYVVVVFPQIWASDFPTEYDGACLHTHMSYSPVAHLFLFLVTWTDCNLAGLLGLLRIMMYMVSNSAALFHKISKGFHLPN</sequence>